<dbReference type="AlphaFoldDB" id="A0A9P8YBS6"/>
<name>A0A9P8YBS6_9PEZI</name>
<accession>A0A9P8YBS6</accession>
<evidence type="ECO:0000313" key="1">
    <source>
        <dbReference type="EMBL" id="KAH7033292.1"/>
    </source>
</evidence>
<gene>
    <name evidence="1" type="ORF">B0I36DRAFT_321148</name>
</gene>
<keyword evidence="2" id="KW-1185">Reference proteome</keyword>
<protein>
    <submittedName>
        <fullName evidence="1">Uncharacterized protein</fullName>
    </submittedName>
</protein>
<dbReference type="GeneID" id="70183199"/>
<sequence length="239" mass="26759">MIKSIEAIFRDYIPILNAGMHKIKWLIEESTGFQIWILFQMFFATRVEGCQSVTRSTTVKLLALVGPHQRCASPFSRSIPSLLWRSSRVVVDSFLVQPARVPCISPLGLLTVPLRGTEAQLFAKEAGESLEDQTAKDNKAQDAQPERRDGRLLYDLCTLLDVVLRLAAASLLVLDELGISPALLECLRHCMYIGSIRVGSEDERCCDMVAEAPYCIVIDCRWCYMAGDGVRLPSSRFLF</sequence>
<dbReference type="RefSeq" id="XP_046014124.1">
    <property type="nucleotide sequence ID" value="XM_046153653.1"/>
</dbReference>
<reference evidence="1" key="1">
    <citation type="journal article" date="2021" name="Nat. Commun.">
        <title>Genetic determinants of endophytism in the Arabidopsis root mycobiome.</title>
        <authorList>
            <person name="Mesny F."/>
            <person name="Miyauchi S."/>
            <person name="Thiergart T."/>
            <person name="Pickel B."/>
            <person name="Atanasova L."/>
            <person name="Karlsson M."/>
            <person name="Huettel B."/>
            <person name="Barry K.W."/>
            <person name="Haridas S."/>
            <person name="Chen C."/>
            <person name="Bauer D."/>
            <person name="Andreopoulos W."/>
            <person name="Pangilinan J."/>
            <person name="LaButti K."/>
            <person name="Riley R."/>
            <person name="Lipzen A."/>
            <person name="Clum A."/>
            <person name="Drula E."/>
            <person name="Henrissat B."/>
            <person name="Kohler A."/>
            <person name="Grigoriev I.V."/>
            <person name="Martin F.M."/>
            <person name="Hacquard S."/>
        </authorList>
    </citation>
    <scope>NUCLEOTIDE SEQUENCE</scope>
    <source>
        <strain evidence="1">MPI-CAGE-CH-0230</strain>
    </source>
</reference>
<proteinExistence type="predicted"/>
<dbReference type="Proteomes" id="UP000756346">
    <property type="component" value="Unassembled WGS sequence"/>
</dbReference>
<dbReference type="EMBL" id="JAGTJQ010000004">
    <property type="protein sequence ID" value="KAH7033292.1"/>
    <property type="molecule type" value="Genomic_DNA"/>
</dbReference>
<evidence type="ECO:0000313" key="2">
    <source>
        <dbReference type="Proteomes" id="UP000756346"/>
    </source>
</evidence>
<organism evidence="1 2">
    <name type="scientific">Microdochium trichocladiopsis</name>
    <dbReference type="NCBI Taxonomy" id="1682393"/>
    <lineage>
        <taxon>Eukaryota</taxon>
        <taxon>Fungi</taxon>
        <taxon>Dikarya</taxon>
        <taxon>Ascomycota</taxon>
        <taxon>Pezizomycotina</taxon>
        <taxon>Sordariomycetes</taxon>
        <taxon>Xylariomycetidae</taxon>
        <taxon>Xylariales</taxon>
        <taxon>Microdochiaceae</taxon>
        <taxon>Microdochium</taxon>
    </lineage>
</organism>
<comment type="caution">
    <text evidence="1">The sequence shown here is derived from an EMBL/GenBank/DDBJ whole genome shotgun (WGS) entry which is preliminary data.</text>
</comment>